<feature type="non-terminal residue" evidence="1">
    <location>
        <position position="78"/>
    </location>
</feature>
<sequence length="78" mass="8697">MHHNSITLPPFQSPPPDHREGSAVLVKLKKDHPYLFYLARACRLCVQALDLVAVIIIAVVHNWTLNDDLGNAPFSLTP</sequence>
<dbReference type="EMBL" id="KK583850">
    <property type="protein sequence ID" value="KDO16943.1"/>
    <property type="molecule type" value="Genomic_DNA"/>
</dbReference>
<dbReference type="VEuPathDB" id="FungiDB:SPRG_17600"/>
<gene>
    <name evidence="1" type="ORF">SPRG_17600</name>
</gene>
<keyword evidence="2" id="KW-1185">Reference proteome</keyword>
<dbReference type="KEGG" id="spar:SPRG_17600"/>
<dbReference type="AlphaFoldDB" id="A0A067BFL8"/>
<dbReference type="Proteomes" id="UP000030745">
    <property type="component" value="Unassembled WGS sequence"/>
</dbReference>
<name>A0A067BFL8_SAPPC</name>
<reference evidence="1 2" key="1">
    <citation type="journal article" date="2013" name="PLoS Genet.">
        <title>Distinctive expansion of potential virulence genes in the genome of the oomycete fish pathogen Saprolegnia parasitica.</title>
        <authorList>
            <person name="Jiang R.H."/>
            <person name="de Bruijn I."/>
            <person name="Haas B.J."/>
            <person name="Belmonte R."/>
            <person name="Lobach L."/>
            <person name="Christie J."/>
            <person name="van den Ackerveken G."/>
            <person name="Bottin A."/>
            <person name="Bulone V."/>
            <person name="Diaz-Moreno S.M."/>
            <person name="Dumas B."/>
            <person name="Fan L."/>
            <person name="Gaulin E."/>
            <person name="Govers F."/>
            <person name="Grenville-Briggs L.J."/>
            <person name="Horner N.R."/>
            <person name="Levin J.Z."/>
            <person name="Mammella M."/>
            <person name="Meijer H.J."/>
            <person name="Morris P."/>
            <person name="Nusbaum C."/>
            <person name="Oome S."/>
            <person name="Phillips A.J."/>
            <person name="van Rooyen D."/>
            <person name="Rzeszutek E."/>
            <person name="Saraiva M."/>
            <person name="Secombes C.J."/>
            <person name="Seidl M.F."/>
            <person name="Snel B."/>
            <person name="Stassen J.H."/>
            <person name="Sykes S."/>
            <person name="Tripathy S."/>
            <person name="van den Berg H."/>
            <person name="Vega-Arreguin J.C."/>
            <person name="Wawra S."/>
            <person name="Young S.K."/>
            <person name="Zeng Q."/>
            <person name="Dieguez-Uribeondo J."/>
            <person name="Russ C."/>
            <person name="Tyler B.M."/>
            <person name="van West P."/>
        </authorList>
    </citation>
    <scope>NUCLEOTIDE SEQUENCE [LARGE SCALE GENOMIC DNA]</scope>
    <source>
        <strain evidence="1 2">CBS 223.65</strain>
    </source>
</reference>
<dbReference type="GeneID" id="24139134"/>
<evidence type="ECO:0000313" key="2">
    <source>
        <dbReference type="Proteomes" id="UP000030745"/>
    </source>
</evidence>
<evidence type="ECO:0000313" key="1">
    <source>
        <dbReference type="EMBL" id="KDO16943.1"/>
    </source>
</evidence>
<proteinExistence type="predicted"/>
<organism evidence="1 2">
    <name type="scientific">Saprolegnia parasitica (strain CBS 223.65)</name>
    <dbReference type="NCBI Taxonomy" id="695850"/>
    <lineage>
        <taxon>Eukaryota</taxon>
        <taxon>Sar</taxon>
        <taxon>Stramenopiles</taxon>
        <taxon>Oomycota</taxon>
        <taxon>Saprolegniomycetes</taxon>
        <taxon>Saprolegniales</taxon>
        <taxon>Saprolegniaceae</taxon>
        <taxon>Saprolegnia</taxon>
    </lineage>
</organism>
<protein>
    <submittedName>
        <fullName evidence="1">Uncharacterized protein</fullName>
    </submittedName>
</protein>
<dbReference type="RefSeq" id="XP_012212349.1">
    <property type="nucleotide sequence ID" value="XM_012356959.1"/>
</dbReference>
<accession>A0A067BFL8</accession>